<protein>
    <submittedName>
        <fullName evidence="1">Uncharacterized protein</fullName>
    </submittedName>
</protein>
<reference evidence="1" key="2">
    <citation type="submission" date="2014-03" db="EMBL/GenBank/DDBJ databases">
        <title>The Genome Annotation of Fusarium oxysporum II5.</title>
        <authorList>
            <consortium name="The Broad Institute Genomics Platform"/>
            <person name="Ma L.-J."/>
            <person name="Corby-Kistler H."/>
            <person name="Broz K."/>
            <person name="Gale L.R."/>
            <person name="Jonkers W."/>
            <person name="O'Donnell K."/>
            <person name="Ploetz R."/>
            <person name="Steinberg C."/>
            <person name="Schwartz D.C."/>
            <person name="VanEtten H."/>
            <person name="Zhou S."/>
            <person name="Young S.K."/>
            <person name="Zeng Q."/>
            <person name="Gargeya S."/>
            <person name="Fitzgerald M."/>
            <person name="Abouelleil A."/>
            <person name="Alvarado L."/>
            <person name="Chapman S.B."/>
            <person name="Gainer-Dewar J."/>
            <person name="Goldberg J."/>
            <person name="Griggs A."/>
            <person name="Gujja S."/>
            <person name="Hansen M."/>
            <person name="Howarth C."/>
            <person name="Imamovic A."/>
            <person name="Ireland A."/>
            <person name="Larimer J."/>
            <person name="McCowan C."/>
            <person name="Murphy C."/>
            <person name="Pearson M."/>
            <person name="Poon T.W."/>
            <person name="Priest M."/>
            <person name="Roberts A."/>
            <person name="Saif S."/>
            <person name="Shea T."/>
            <person name="Sykes S."/>
            <person name="Wortman J."/>
            <person name="Nusbaum C."/>
            <person name="Birren B."/>
        </authorList>
    </citation>
    <scope>NUCLEOTIDE SEQUENCE</scope>
    <source>
        <strain evidence="1">54006</strain>
    </source>
</reference>
<sequence length="56" mass="6411">MLWLLNFHRQKTGLKSISTKRCFVSLPWPLAVSSSVLNYVATNSILTRWSITILMS</sequence>
<gene>
    <name evidence="1" type="ORF">FOIG_16772</name>
</gene>
<dbReference type="VEuPathDB" id="FungiDB:FOIG_16772"/>
<dbReference type="Proteomes" id="UP000030685">
    <property type="component" value="Unassembled WGS sequence"/>
</dbReference>
<dbReference type="GeneID" id="42041947"/>
<dbReference type="HOGENOM" id="CLU_3014213_0_0_1"/>
<organism evidence="1">
    <name type="scientific">Fusarium odoratissimum (strain NRRL 54006)</name>
    <dbReference type="NCBI Taxonomy" id="1089451"/>
    <lineage>
        <taxon>Eukaryota</taxon>
        <taxon>Fungi</taxon>
        <taxon>Dikarya</taxon>
        <taxon>Ascomycota</taxon>
        <taxon>Pezizomycotina</taxon>
        <taxon>Sordariomycetes</taxon>
        <taxon>Hypocreomycetidae</taxon>
        <taxon>Hypocreales</taxon>
        <taxon>Nectriaceae</taxon>
        <taxon>Fusarium</taxon>
        <taxon>Fusarium oxysporum species complex</taxon>
        <taxon>Fusarium oxysporum f. sp. cubense (strain race 4)</taxon>
    </lineage>
</organism>
<evidence type="ECO:0000313" key="1">
    <source>
        <dbReference type="EMBL" id="EXL89948.1"/>
    </source>
</evidence>
<proteinExistence type="predicted"/>
<dbReference type="RefSeq" id="XP_031052038.1">
    <property type="nucleotide sequence ID" value="XM_031218250.1"/>
</dbReference>
<reference evidence="1" key="1">
    <citation type="submission" date="2011-11" db="EMBL/GenBank/DDBJ databases">
        <title>The Genome Sequence of Fusarium oxysporum II5.</title>
        <authorList>
            <consortium name="The Broad Institute Genome Sequencing Platform"/>
            <person name="Ma L.-J."/>
            <person name="Gale L.R."/>
            <person name="Schwartz D.C."/>
            <person name="Zhou S."/>
            <person name="Corby-Kistler H."/>
            <person name="Young S.K."/>
            <person name="Zeng Q."/>
            <person name="Gargeya S."/>
            <person name="Fitzgerald M."/>
            <person name="Haas B."/>
            <person name="Abouelleil A."/>
            <person name="Alvarado L."/>
            <person name="Arachchi H.M."/>
            <person name="Berlin A."/>
            <person name="Brown A."/>
            <person name="Chapman S.B."/>
            <person name="Chen Z."/>
            <person name="Dunbar C."/>
            <person name="Freedman E."/>
            <person name="Gearin G."/>
            <person name="Goldberg J."/>
            <person name="Griggs A."/>
            <person name="Gujja S."/>
            <person name="Heiman D."/>
            <person name="Howarth C."/>
            <person name="Larson L."/>
            <person name="Lui A."/>
            <person name="MacDonald P.J.P."/>
            <person name="Montmayeur A."/>
            <person name="Murphy C."/>
            <person name="Neiman D."/>
            <person name="Pearson M."/>
            <person name="Priest M."/>
            <person name="Roberts A."/>
            <person name="Saif S."/>
            <person name="Shea T."/>
            <person name="Shenoy N."/>
            <person name="Sisk P."/>
            <person name="Stolte C."/>
            <person name="Sykes S."/>
            <person name="Wortman J."/>
            <person name="Nusbaum C."/>
            <person name="Birren B."/>
        </authorList>
    </citation>
    <scope>NUCLEOTIDE SEQUENCE [LARGE SCALE GENOMIC DNA]</scope>
    <source>
        <strain evidence="1">54006</strain>
    </source>
</reference>
<dbReference type="AlphaFoldDB" id="X0IM32"/>
<accession>X0IM32</accession>
<name>X0IM32_FUSO5</name>
<dbReference type="EMBL" id="KK036196">
    <property type="protein sequence ID" value="EXL89948.1"/>
    <property type="molecule type" value="Genomic_DNA"/>
</dbReference>